<keyword evidence="2" id="KW-1185">Reference proteome</keyword>
<dbReference type="EMBL" id="JACOQK010000001">
    <property type="protein sequence ID" value="MBC5786939.1"/>
    <property type="molecule type" value="Genomic_DNA"/>
</dbReference>
<name>A0ABR7IP73_9CLOT</name>
<dbReference type="RefSeq" id="WP_186996112.1">
    <property type="nucleotide sequence ID" value="NZ_JACOQK010000001.1"/>
</dbReference>
<dbReference type="Proteomes" id="UP000649151">
    <property type="component" value="Unassembled WGS sequence"/>
</dbReference>
<comment type="caution">
    <text evidence="1">The sequence shown here is derived from an EMBL/GenBank/DDBJ whole genome shotgun (WGS) entry which is preliminary data.</text>
</comment>
<reference evidence="1 2" key="1">
    <citation type="submission" date="2020-08" db="EMBL/GenBank/DDBJ databases">
        <title>Genome public.</title>
        <authorList>
            <person name="Liu C."/>
            <person name="Sun Q."/>
        </authorList>
    </citation>
    <scope>NUCLEOTIDE SEQUENCE [LARGE SCALE GENOMIC DNA]</scope>
    <source>
        <strain evidence="1 2">NSJ-27</strain>
    </source>
</reference>
<accession>A0ABR7IP73</accession>
<protein>
    <submittedName>
        <fullName evidence="1">Uncharacterized protein</fullName>
    </submittedName>
</protein>
<evidence type="ECO:0000313" key="1">
    <source>
        <dbReference type="EMBL" id="MBC5786939.1"/>
    </source>
</evidence>
<evidence type="ECO:0000313" key="2">
    <source>
        <dbReference type="Proteomes" id="UP000649151"/>
    </source>
</evidence>
<organism evidence="1 2">
    <name type="scientific">Clostridium facile</name>
    <dbReference type="NCBI Taxonomy" id="2763035"/>
    <lineage>
        <taxon>Bacteria</taxon>
        <taxon>Bacillati</taxon>
        <taxon>Bacillota</taxon>
        <taxon>Clostridia</taxon>
        <taxon>Eubacteriales</taxon>
        <taxon>Clostridiaceae</taxon>
        <taxon>Clostridium</taxon>
    </lineage>
</organism>
<proteinExistence type="predicted"/>
<sequence>MTEQEILRVLNIGQLTTREIATCMGYTDLELVYPIISRLILDGKITICGYATDPISLRTVALYKRTYVPIISHSDDFVQNKWKNKGKYGTK</sequence>
<gene>
    <name evidence="1" type="ORF">H8Z77_02730</name>
</gene>